<dbReference type="Gene3D" id="3.40.50.300">
    <property type="entry name" value="P-loop containing nucleotide triphosphate hydrolases"/>
    <property type="match status" value="2"/>
</dbReference>
<dbReference type="InterPro" id="IPR027417">
    <property type="entry name" value="P-loop_NTPase"/>
</dbReference>
<evidence type="ECO:0000313" key="2">
    <source>
        <dbReference type="Proteomes" id="UP000527616"/>
    </source>
</evidence>
<keyword evidence="1" id="KW-0808">Transferase</keyword>
<dbReference type="EMBL" id="JACBZS010000001">
    <property type="protein sequence ID" value="NYI69853.1"/>
    <property type="molecule type" value="Genomic_DNA"/>
</dbReference>
<name>A0A7Z0D6S1_9ACTN</name>
<organism evidence="1 2">
    <name type="scientific">Naumannella cuiyingiana</name>
    <dbReference type="NCBI Taxonomy" id="1347891"/>
    <lineage>
        <taxon>Bacteria</taxon>
        <taxon>Bacillati</taxon>
        <taxon>Actinomycetota</taxon>
        <taxon>Actinomycetes</taxon>
        <taxon>Propionibacteriales</taxon>
        <taxon>Propionibacteriaceae</taxon>
        <taxon>Naumannella</taxon>
    </lineage>
</organism>
<protein>
    <submittedName>
        <fullName evidence="1">Pantothenate kinase</fullName>
    </submittedName>
</protein>
<dbReference type="Proteomes" id="UP000527616">
    <property type="component" value="Unassembled WGS sequence"/>
</dbReference>
<dbReference type="GO" id="GO:0016301">
    <property type="term" value="F:kinase activity"/>
    <property type="evidence" value="ECO:0007669"/>
    <property type="project" value="UniProtKB-KW"/>
</dbReference>
<dbReference type="NCBIfam" id="NF006743">
    <property type="entry name" value="PRK09270.1-2"/>
    <property type="match status" value="1"/>
</dbReference>
<reference evidence="1 2" key="1">
    <citation type="submission" date="2020-07" db="EMBL/GenBank/DDBJ databases">
        <title>Sequencing the genomes of 1000 actinobacteria strains.</title>
        <authorList>
            <person name="Klenk H.-P."/>
        </authorList>
    </citation>
    <scope>NUCLEOTIDE SEQUENCE [LARGE SCALE GENOMIC DNA]</scope>
    <source>
        <strain evidence="1 2">DSM 103164</strain>
    </source>
</reference>
<dbReference type="RefSeq" id="WP_179443875.1">
    <property type="nucleotide sequence ID" value="NZ_JACBZS010000001.1"/>
</dbReference>
<keyword evidence="1" id="KW-0418">Kinase</keyword>
<dbReference type="AlphaFoldDB" id="A0A7Z0D6S1"/>
<comment type="caution">
    <text evidence="1">The sequence shown here is derived from an EMBL/GenBank/DDBJ whole genome shotgun (WGS) entry which is preliminary data.</text>
</comment>
<proteinExistence type="predicted"/>
<dbReference type="SUPFAM" id="SSF52540">
    <property type="entry name" value="P-loop containing nucleoside triphosphate hydrolases"/>
    <property type="match status" value="1"/>
</dbReference>
<dbReference type="PANTHER" id="PTHR10285">
    <property type="entry name" value="URIDINE KINASE"/>
    <property type="match status" value="1"/>
</dbReference>
<accession>A0A7Z0D6S1</accession>
<gene>
    <name evidence="1" type="ORF">GGQ54_000413</name>
</gene>
<sequence length="206" mass="21860">MIELDSAGALDRARRLGSAGDRIVLGLTGPPGAGKSTLAAQLAAGVPGAVVVGMDGFHLAGSALARLGRTERKGAIDTFDAAGYVALLERLRAGGPDPVWAPEFRREIEEPIGSAVEVAPDCALVITEGNYLLAAEPPWHRVAELCHEIWYLDLAEEVRRDRLTARHRAYGRSADAALRRTLGPDLVNAEVVAATRPRTSVVVRLG</sequence>
<evidence type="ECO:0000313" key="1">
    <source>
        <dbReference type="EMBL" id="NYI69853.1"/>
    </source>
</evidence>
<keyword evidence="2" id="KW-1185">Reference proteome</keyword>